<dbReference type="GO" id="GO:0005524">
    <property type="term" value="F:ATP binding"/>
    <property type="evidence" value="ECO:0007669"/>
    <property type="project" value="UniProtKB-KW"/>
</dbReference>
<keyword evidence="4" id="KW-0067">ATP-binding</keyword>
<comment type="caution">
    <text evidence="4">The sequence shown here is derived from an EMBL/GenBank/DDBJ whole genome shotgun (WGS) entry which is preliminary data.</text>
</comment>
<keyword evidence="5" id="KW-1185">Reference proteome</keyword>
<dbReference type="PANTHER" id="PTHR35526:SF3">
    <property type="entry name" value="ANTI-SIGMA-F FACTOR RSBW"/>
    <property type="match status" value="1"/>
</dbReference>
<dbReference type="InterPro" id="IPR003594">
    <property type="entry name" value="HATPase_dom"/>
</dbReference>
<dbReference type="InterPro" id="IPR050267">
    <property type="entry name" value="Anti-sigma-factor_SerPK"/>
</dbReference>
<feature type="region of interest" description="Disordered" evidence="2">
    <location>
        <begin position="1"/>
        <end position="26"/>
    </location>
</feature>
<evidence type="ECO:0000256" key="2">
    <source>
        <dbReference type="SAM" id="MobiDB-lite"/>
    </source>
</evidence>
<dbReference type="EMBL" id="JAGSMN010000003">
    <property type="protein sequence ID" value="MBR7671510.1"/>
    <property type="molecule type" value="Genomic_DNA"/>
</dbReference>
<evidence type="ECO:0000313" key="4">
    <source>
        <dbReference type="EMBL" id="MBR7671510.1"/>
    </source>
</evidence>
<keyword evidence="1" id="KW-0808">Transferase</keyword>
<dbReference type="Gene3D" id="3.30.565.10">
    <property type="entry name" value="Histidine kinase-like ATPase, C-terminal domain"/>
    <property type="match status" value="1"/>
</dbReference>
<dbReference type="InterPro" id="IPR036890">
    <property type="entry name" value="HATPase_C_sf"/>
</dbReference>
<protein>
    <submittedName>
        <fullName evidence="4">ATP-binding protein</fullName>
    </submittedName>
</protein>
<evidence type="ECO:0000256" key="1">
    <source>
        <dbReference type="ARBA" id="ARBA00022527"/>
    </source>
</evidence>
<organism evidence="4 5">
    <name type="scientific">Streptomyces daliensis</name>
    <dbReference type="NCBI Taxonomy" id="299421"/>
    <lineage>
        <taxon>Bacteria</taxon>
        <taxon>Bacillati</taxon>
        <taxon>Actinomycetota</taxon>
        <taxon>Actinomycetes</taxon>
        <taxon>Kitasatosporales</taxon>
        <taxon>Streptomycetaceae</taxon>
        <taxon>Streptomyces</taxon>
    </lineage>
</organism>
<gene>
    <name evidence="4" type="ORF">KDA82_00345</name>
</gene>
<evidence type="ECO:0000313" key="5">
    <source>
        <dbReference type="Proteomes" id="UP000675554"/>
    </source>
</evidence>
<dbReference type="AlphaFoldDB" id="A0A8T4IJB7"/>
<accession>A0A8T4IJB7</accession>
<dbReference type="Proteomes" id="UP000675554">
    <property type="component" value="Unassembled WGS sequence"/>
</dbReference>
<keyword evidence="1" id="KW-0418">Kinase</keyword>
<proteinExistence type="predicted"/>
<feature type="domain" description="Histidine kinase/HSP90-like ATPase" evidence="3">
    <location>
        <begin position="20"/>
        <end position="129"/>
    </location>
</feature>
<dbReference type="SUPFAM" id="SSF55874">
    <property type="entry name" value="ATPase domain of HSP90 chaperone/DNA topoisomerase II/histidine kinase"/>
    <property type="match status" value="1"/>
</dbReference>
<name>A0A8T4IJB7_9ACTN</name>
<keyword evidence="1" id="KW-0723">Serine/threonine-protein kinase</keyword>
<dbReference type="GO" id="GO:0004674">
    <property type="term" value="F:protein serine/threonine kinase activity"/>
    <property type="evidence" value="ECO:0007669"/>
    <property type="project" value="UniProtKB-KW"/>
</dbReference>
<reference evidence="4" key="1">
    <citation type="submission" date="2021-04" db="EMBL/GenBank/DDBJ databases">
        <title>Sequencing of actinobacteria type strains.</title>
        <authorList>
            <person name="Nguyen G.-S."/>
            <person name="Wentzel A."/>
        </authorList>
    </citation>
    <scope>NUCLEOTIDE SEQUENCE</scope>
    <source>
        <strain evidence="4">DSM 42095</strain>
    </source>
</reference>
<dbReference type="PANTHER" id="PTHR35526">
    <property type="entry name" value="ANTI-SIGMA-F FACTOR RSBW-RELATED"/>
    <property type="match status" value="1"/>
</dbReference>
<dbReference type="CDD" id="cd16936">
    <property type="entry name" value="HATPase_RsbW-like"/>
    <property type="match status" value="1"/>
</dbReference>
<keyword evidence="4" id="KW-0547">Nucleotide-binding</keyword>
<dbReference type="Pfam" id="PF13581">
    <property type="entry name" value="HATPase_c_2"/>
    <property type="match status" value="1"/>
</dbReference>
<evidence type="ECO:0000259" key="3">
    <source>
        <dbReference type="Pfam" id="PF13581"/>
    </source>
</evidence>
<sequence>MTAPRPNMTGSPGYAQTMPCEPDSSGRARHLVDTALNTWSLGHLIEDAVLVTGELVSNAVRHSGSSVIVVTVSLPTPERVRVSVSDSSIDPPALRVTGREEESGRGLILVHEVADCWGSEFQHAGKVVWAELLIGECA</sequence>